<organism evidence="2 3">
    <name type="scientific">Pseudocitrobacter cyperus</name>
    <dbReference type="NCBI Taxonomy" id="3112843"/>
    <lineage>
        <taxon>Bacteria</taxon>
        <taxon>Pseudomonadati</taxon>
        <taxon>Pseudomonadota</taxon>
        <taxon>Gammaproteobacteria</taxon>
        <taxon>Enterobacterales</taxon>
        <taxon>Enterobacteriaceae</taxon>
        <taxon>Pseudocitrobacter</taxon>
    </lineage>
</organism>
<dbReference type="InterPro" id="IPR011032">
    <property type="entry name" value="GroES-like_sf"/>
</dbReference>
<dbReference type="PANTHER" id="PTHR43482:SF1">
    <property type="entry name" value="PROTEIN AST1-RELATED"/>
    <property type="match status" value="1"/>
</dbReference>
<dbReference type="PANTHER" id="PTHR43482">
    <property type="entry name" value="PROTEIN AST1-RELATED"/>
    <property type="match status" value="1"/>
</dbReference>
<accession>A0ABV0HFZ3</accession>
<dbReference type="Gene3D" id="3.90.180.10">
    <property type="entry name" value="Medium-chain alcohol dehydrogenases, catalytic domain"/>
    <property type="match status" value="1"/>
</dbReference>
<evidence type="ECO:0000313" key="2">
    <source>
        <dbReference type="EMBL" id="MEO3988935.1"/>
    </source>
</evidence>
<sequence length="320" mass="35007">MNNASFSLPTHYQGWVYTGGELPQGLKLQDIPLPQLKADEVLVQNEAIGLNPVDWKVMTPGSVPGVDAAGIVVQVGDASQQSWLGKRVAYHQNLQAQGSFARFTPMKSRALMVMPDELSFEQAASFPCPGLTAWQAIEKVPTQVGSELLISGAGGAVGQYLVQLAKARGYCITTLSHERHHARLQSLGAEVTRVNDEEVANKRFYAVIDSTNPEHAEKLADLLEANGHLVAIQGRVEQWPCAPFGRALSLHEVALGALHQHGSDAQWKHLMQQGEQLLRKVADGSLQAEERHLFSFDEMDVQLLALKHRNFSGKQVILTA</sequence>
<evidence type="ECO:0000313" key="3">
    <source>
        <dbReference type="Proteomes" id="UP001444146"/>
    </source>
</evidence>
<proteinExistence type="predicted"/>
<evidence type="ECO:0000259" key="1">
    <source>
        <dbReference type="SMART" id="SM00829"/>
    </source>
</evidence>
<dbReference type="InterPro" id="IPR036291">
    <property type="entry name" value="NAD(P)-bd_dom_sf"/>
</dbReference>
<dbReference type="Pfam" id="PF08240">
    <property type="entry name" value="ADH_N"/>
    <property type="match status" value="1"/>
</dbReference>
<dbReference type="InterPro" id="IPR020843">
    <property type="entry name" value="ER"/>
</dbReference>
<name>A0ABV0HFZ3_9ENTR</name>
<dbReference type="SUPFAM" id="SSF51735">
    <property type="entry name" value="NAD(P)-binding Rossmann-fold domains"/>
    <property type="match status" value="1"/>
</dbReference>
<dbReference type="InterPro" id="IPR013154">
    <property type="entry name" value="ADH-like_N"/>
</dbReference>
<dbReference type="CDD" id="cd08271">
    <property type="entry name" value="MDR5"/>
    <property type="match status" value="1"/>
</dbReference>
<dbReference type="RefSeq" id="WP_347793457.1">
    <property type="nucleotide sequence ID" value="NZ_JAYMYY010000001.1"/>
</dbReference>
<dbReference type="SMART" id="SM00829">
    <property type="entry name" value="PKS_ER"/>
    <property type="match status" value="1"/>
</dbReference>
<reference evidence="2 3" key="1">
    <citation type="submission" date="2024-01" db="EMBL/GenBank/DDBJ databases">
        <title>Pseudocitrobacter sp. Endophytic strain Cyp-38L.</title>
        <authorList>
            <person name="Amer M.A."/>
            <person name="Hamed S.M."/>
        </authorList>
    </citation>
    <scope>NUCLEOTIDE SEQUENCE [LARGE SCALE GENOMIC DNA]</scope>
    <source>
        <strain evidence="2 3">Cyp38S</strain>
    </source>
</reference>
<keyword evidence="3" id="KW-1185">Reference proteome</keyword>
<protein>
    <submittedName>
        <fullName evidence="2">Zinc-binding dehydrogenase</fullName>
    </submittedName>
</protein>
<dbReference type="Gene3D" id="3.40.50.720">
    <property type="entry name" value="NAD(P)-binding Rossmann-like Domain"/>
    <property type="match status" value="1"/>
</dbReference>
<comment type="caution">
    <text evidence="2">The sequence shown here is derived from an EMBL/GenBank/DDBJ whole genome shotgun (WGS) entry which is preliminary data.</text>
</comment>
<dbReference type="Proteomes" id="UP001444146">
    <property type="component" value="Unassembled WGS sequence"/>
</dbReference>
<dbReference type="EMBL" id="JAYMYY010000001">
    <property type="protein sequence ID" value="MEO3988935.1"/>
    <property type="molecule type" value="Genomic_DNA"/>
</dbReference>
<feature type="domain" description="Enoyl reductase (ER)" evidence="1">
    <location>
        <begin position="21"/>
        <end position="317"/>
    </location>
</feature>
<gene>
    <name evidence="2" type="ORF">VSR74_03730</name>
</gene>
<dbReference type="InterPro" id="IPR052585">
    <property type="entry name" value="Lipid_raft_assoc_Zn_ADH"/>
</dbReference>
<dbReference type="SUPFAM" id="SSF50129">
    <property type="entry name" value="GroES-like"/>
    <property type="match status" value="1"/>
</dbReference>